<sequence length="139" mass="16575">MNSIVNTPQYIRHTYKLTNELKSYTVYELDEVTGNKNLLTHILRIEKFQGKSNSTIIVDYLRLRTTTSWIKSELITGLRPTIKDHLFYGDWRKLDNPSYPTKTLLLFSFSKDRQILFIDVYRGFYPHYIETLQNIINTY</sequence>
<gene>
    <name evidence="1" type="ORF">ACFX5D_01380</name>
</gene>
<accession>A0ABW6HHX3</accession>
<protein>
    <submittedName>
        <fullName evidence="1">Uncharacterized protein</fullName>
    </submittedName>
</protein>
<organism evidence="1 2">
    <name type="scientific">Flavobacterium fructosi</name>
    <dbReference type="NCBI Taxonomy" id="3230416"/>
    <lineage>
        <taxon>Bacteria</taxon>
        <taxon>Pseudomonadati</taxon>
        <taxon>Bacteroidota</taxon>
        <taxon>Flavobacteriia</taxon>
        <taxon>Flavobacteriales</taxon>
        <taxon>Flavobacteriaceae</taxon>
        <taxon>Flavobacterium</taxon>
    </lineage>
</organism>
<dbReference type="EMBL" id="JBHZQA010000001">
    <property type="protein sequence ID" value="MFE3846618.1"/>
    <property type="molecule type" value="Genomic_DNA"/>
</dbReference>
<evidence type="ECO:0000313" key="2">
    <source>
        <dbReference type="Proteomes" id="UP001600039"/>
    </source>
</evidence>
<dbReference type="RefSeq" id="WP_379856483.1">
    <property type="nucleotide sequence ID" value="NZ_JBHZQA010000001.1"/>
</dbReference>
<dbReference type="Proteomes" id="UP001600039">
    <property type="component" value="Unassembled WGS sequence"/>
</dbReference>
<comment type="caution">
    <text evidence="1">The sequence shown here is derived from an EMBL/GenBank/DDBJ whole genome shotgun (WGS) entry which is preliminary data.</text>
</comment>
<evidence type="ECO:0000313" key="1">
    <source>
        <dbReference type="EMBL" id="MFE3846618.1"/>
    </source>
</evidence>
<name>A0ABW6HHX3_9FLAO</name>
<reference evidence="1 2" key="1">
    <citation type="submission" date="2024-06" db="EMBL/GenBank/DDBJ databases">
        <title>Flavobacterium spp. isolated from glacier.</title>
        <authorList>
            <person name="Han D."/>
        </authorList>
    </citation>
    <scope>NUCLEOTIDE SEQUENCE [LARGE SCALE GENOMIC DNA]</scope>
    <source>
        <strain evidence="1 2">LB3P45</strain>
    </source>
</reference>
<keyword evidence="2" id="KW-1185">Reference proteome</keyword>
<proteinExistence type="predicted"/>